<dbReference type="InterPro" id="IPR027417">
    <property type="entry name" value="P-loop_NTPase"/>
</dbReference>
<evidence type="ECO:0000313" key="4">
    <source>
        <dbReference type="Proteomes" id="UP000596742"/>
    </source>
</evidence>
<feature type="domain" description="DZIP3-like HEPN" evidence="1">
    <location>
        <begin position="36"/>
        <end position="155"/>
    </location>
</feature>
<dbReference type="Pfam" id="PF20720">
    <property type="entry name" value="nSTAND3"/>
    <property type="match status" value="1"/>
</dbReference>
<evidence type="ECO:0000259" key="1">
    <source>
        <dbReference type="Pfam" id="PF18738"/>
    </source>
</evidence>
<name>A0A8B6FK06_MYTGA</name>
<dbReference type="SUPFAM" id="SSF52540">
    <property type="entry name" value="P-loop containing nucleoside triphosphate hydrolases"/>
    <property type="match status" value="1"/>
</dbReference>
<keyword evidence="4" id="KW-1185">Reference proteome</keyword>
<dbReference type="Pfam" id="PF18738">
    <property type="entry name" value="HEPN_DZIP3"/>
    <property type="match status" value="1"/>
</dbReference>
<organism evidence="3 4">
    <name type="scientific">Mytilus galloprovincialis</name>
    <name type="common">Mediterranean mussel</name>
    <dbReference type="NCBI Taxonomy" id="29158"/>
    <lineage>
        <taxon>Eukaryota</taxon>
        <taxon>Metazoa</taxon>
        <taxon>Spiralia</taxon>
        <taxon>Lophotrochozoa</taxon>
        <taxon>Mollusca</taxon>
        <taxon>Bivalvia</taxon>
        <taxon>Autobranchia</taxon>
        <taxon>Pteriomorphia</taxon>
        <taxon>Mytilida</taxon>
        <taxon>Mytiloidea</taxon>
        <taxon>Mytilidae</taxon>
        <taxon>Mytilinae</taxon>
        <taxon>Mytilus</taxon>
    </lineage>
</organism>
<sequence>MSLSKEESNFLRFYFLNLKFATQAVRVHFDSIHPPSGLANELATSNVRLKGLRFITKSQLQILYPNPVSNVTSDQLDSTLIICLLRNITPREYGPVTGWDNLPIPQDTSTGADLARVKWYRNMLAHQVDGKLSLTDFNQYWIDLEGVISRLGGQSLLTESSNHIFLDTYILSTLSVSKKTLHSTDDISNDTTSIIEEDYREGTFVTTVASQVGLSLLSHNGVLLITGRAGTGKSRISRHILHRFCTENTSYKYIKVNTLQELEDIVNRQDTVAILLDDIFGETNCVYDKEKDTQILDKVYAYVCKGHIKVIVTLRDTVKRHCQTVFDSHRLFKFDFVDLSEDRFQLSTLEKKNLLTIYMKTVRQLDLVHHKGFVDHNDVTIVESSKISKITQQNPLGFPLAVYQFVHNENYFQLGYEFFDRPTETILKEINEIRRKGEDDKGFMLQYAVMVFTAINENRINPDDNSNVTEIKNIIDAIYGKTVAMKKWHILDAVMDLKGSFLVKQPNTRSYKFHHPILMESVILSFAQVDDETMKKIIPLLSWAFFTRMVKPNAYKEKEGEVVLRIPTSSYKLLADRLVEIYIAEFRMSIYGHGVYNFLVAISNTEIFQQDDCVLLAYLLDAIEKTDQKYDFTENMIRCKEMNMFLLYMKNTHVFLAVLLVLLAATESSSEIFQFVLQKIHKIIDTDSNYFVTDYIQAALVTSLYKMSSRNDVKSVEHFESLLNIVDERHIPVLLDQNINFTKIKLPEIKLSMKDYYDSDISEIEDNMPSFSHFLPELSAMMHLKQSLDFYGPYLSEISSLSHKSLKWMIEKFSDQKLYIIDELFRNSCGFHTFDTVGYLAQIYDKFDAVFCLKIFLGLGEEPNYGIQFIDRLGDSRCHKDMFNFLFSKIDSSTTDLIPFVNLLLKEYYVPDCVLDAFLPAFISDKDILMLACKNANVNFAIKIIENGTNIDFQSAISACIGTTTSMGSCEHDIIEHKPLKIVKYIIQKLENKQFDMQVVYHQVIQWFVQNIDFTLLKDDCVKNSVLQESELEILDDAINKTELTNFEKTNILKSLTLFTAECSVKVLKIFSAVWDGISDKTGLAMEEIVIAAFTADCFNVLIWINENWSEYLYTKARKLLLMACINGRLEVATWILQAFESLCLCNDGGTIIFIVACEQMLNSNSKKLERTKIVNLIIEHFQISPLDLKPKLFRLISKIGRFDKPDLVVSIFEKCFDYLSSHDVEIMMNKSLDQKCYFLVNLLLRRVTIFSFDKQDILDKACADAESETIELLSDGFSYLDMNNALINACTSSCSVFDLLVTNKPLKAQVSCLDLLWDKINNESIDISIYKVVKTVCEKEYTSDSVMTWILKTFTHNQIPIKEVVNSCCKQRKLYHVQYIFHEFNNKQLDIKKVFCDTCRGISTCHRSKHEDVMLVDFLFQRLRDKTSSVSAIRKKMLKNKSYDLILYFLKKGYYKDIDFEILMNQTCRVGHVKLVHWILSNVQHQNIDIKSAFVEACKCKIVKLQMQCVVLMWHYVQDKHLFEIDKVLQNIKHVSCGFTYSDDFMNWLKYIKAMLSEQYI</sequence>
<dbReference type="Proteomes" id="UP000596742">
    <property type="component" value="Unassembled WGS sequence"/>
</dbReference>
<dbReference type="InterPro" id="IPR049050">
    <property type="entry name" value="nSTAND3"/>
</dbReference>
<evidence type="ECO:0000259" key="2">
    <source>
        <dbReference type="Pfam" id="PF20720"/>
    </source>
</evidence>
<dbReference type="OrthoDB" id="6149069at2759"/>
<reference evidence="3" key="1">
    <citation type="submission" date="2018-11" db="EMBL/GenBank/DDBJ databases">
        <authorList>
            <person name="Alioto T."/>
            <person name="Alioto T."/>
        </authorList>
    </citation>
    <scope>NUCLEOTIDE SEQUENCE</scope>
</reference>
<comment type="caution">
    <text evidence="3">The sequence shown here is derived from an EMBL/GenBank/DDBJ whole genome shotgun (WGS) entry which is preliminary data.</text>
</comment>
<evidence type="ECO:0000313" key="3">
    <source>
        <dbReference type="EMBL" id="VDI49786.1"/>
    </source>
</evidence>
<evidence type="ECO:0008006" key="5">
    <source>
        <dbReference type="Google" id="ProtNLM"/>
    </source>
</evidence>
<gene>
    <name evidence="3" type="ORF">MGAL_10B029913</name>
</gene>
<dbReference type="InterPro" id="IPR041249">
    <property type="entry name" value="HEPN_DZIP3"/>
</dbReference>
<dbReference type="Gene3D" id="3.40.50.300">
    <property type="entry name" value="P-loop containing nucleotide triphosphate hydrolases"/>
    <property type="match status" value="1"/>
</dbReference>
<proteinExistence type="predicted"/>
<protein>
    <recommendedName>
        <fullName evidence="5">DZIP3-like HEPN domain-containing protein</fullName>
    </recommendedName>
</protein>
<feature type="domain" description="Novel STAND NTPase 3" evidence="2">
    <location>
        <begin position="204"/>
        <end position="359"/>
    </location>
</feature>
<dbReference type="EMBL" id="UYJE01006871">
    <property type="protein sequence ID" value="VDI49786.1"/>
    <property type="molecule type" value="Genomic_DNA"/>
</dbReference>
<accession>A0A8B6FK06</accession>